<dbReference type="PROSITE" id="PS00211">
    <property type="entry name" value="ABC_TRANSPORTER_1"/>
    <property type="match status" value="1"/>
</dbReference>
<evidence type="ECO:0000256" key="3">
    <source>
        <dbReference type="ARBA" id="ARBA00022741"/>
    </source>
</evidence>
<name>A0ABX3Z0W2_9STAP</name>
<dbReference type="Gene3D" id="3.40.50.300">
    <property type="entry name" value="P-loop containing nucleotide triphosphate hydrolases"/>
    <property type="match status" value="1"/>
</dbReference>
<proteinExistence type="inferred from homology"/>
<dbReference type="SUPFAM" id="SSF52540">
    <property type="entry name" value="P-loop containing nucleoside triphosphate hydrolases"/>
    <property type="match status" value="1"/>
</dbReference>
<dbReference type="InterPro" id="IPR003439">
    <property type="entry name" value="ABC_transporter-like_ATP-bd"/>
</dbReference>
<reference evidence="6 7" key="1">
    <citation type="submission" date="2017-04" db="EMBL/GenBank/DDBJ databases">
        <title>Staphylococcus agnetis, a potential pathogen in the broiler production.</title>
        <authorList>
            <person name="Poulsen L."/>
        </authorList>
    </citation>
    <scope>NUCLEOTIDE SEQUENCE [LARGE SCALE GENOMIC DNA]</scope>
    <source>
        <strain evidence="6 7">723_310714_2_2_spleen</strain>
    </source>
</reference>
<evidence type="ECO:0000256" key="1">
    <source>
        <dbReference type="ARBA" id="ARBA00005417"/>
    </source>
</evidence>
<dbReference type="EMBL" id="NEFX01000027">
    <property type="protein sequence ID" value="OTW30073.1"/>
    <property type="molecule type" value="Genomic_DNA"/>
</dbReference>
<evidence type="ECO:0000313" key="7">
    <source>
        <dbReference type="Proteomes" id="UP000195208"/>
    </source>
</evidence>
<gene>
    <name evidence="6" type="ORF">B9M88_11750</name>
</gene>
<dbReference type="Proteomes" id="UP000195208">
    <property type="component" value="Unassembled WGS sequence"/>
</dbReference>
<organism evidence="6 7">
    <name type="scientific">Staphylococcus agnetis</name>
    <dbReference type="NCBI Taxonomy" id="985762"/>
    <lineage>
        <taxon>Bacteria</taxon>
        <taxon>Bacillati</taxon>
        <taxon>Bacillota</taxon>
        <taxon>Bacilli</taxon>
        <taxon>Bacillales</taxon>
        <taxon>Staphylococcaceae</taxon>
        <taxon>Staphylococcus</taxon>
    </lineage>
</organism>
<feature type="domain" description="ABC transporter" evidence="5">
    <location>
        <begin position="16"/>
        <end position="239"/>
    </location>
</feature>
<dbReference type="InterPro" id="IPR017871">
    <property type="entry name" value="ABC_transporter-like_CS"/>
</dbReference>
<evidence type="ECO:0000256" key="2">
    <source>
        <dbReference type="ARBA" id="ARBA00022448"/>
    </source>
</evidence>
<dbReference type="InterPro" id="IPR003593">
    <property type="entry name" value="AAA+_ATPase"/>
</dbReference>
<dbReference type="InterPro" id="IPR027417">
    <property type="entry name" value="P-loop_NTPase"/>
</dbReference>
<evidence type="ECO:0000313" key="6">
    <source>
        <dbReference type="EMBL" id="OTW30073.1"/>
    </source>
</evidence>
<protein>
    <recommendedName>
        <fullName evidence="5">ABC transporter domain-containing protein</fullName>
    </recommendedName>
</protein>
<keyword evidence="3" id="KW-0547">Nucleotide-binding</keyword>
<keyword evidence="7" id="KW-1185">Reference proteome</keyword>
<evidence type="ECO:0000256" key="4">
    <source>
        <dbReference type="ARBA" id="ARBA00022840"/>
    </source>
</evidence>
<dbReference type="Pfam" id="PF00005">
    <property type="entry name" value="ABC_tran"/>
    <property type="match status" value="1"/>
</dbReference>
<dbReference type="PROSITE" id="PS50893">
    <property type="entry name" value="ABC_TRANSPORTER_2"/>
    <property type="match status" value="1"/>
</dbReference>
<dbReference type="PANTHER" id="PTHR43776">
    <property type="entry name" value="TRANSPORT ATP-BINDING PROTEIN"/>
    <property type="match status" value="1"/>
</dbReference>
<dbReference type="PANTHER" id="PTHR43776:SF7">
    <property type="entry name" value="D,D-DIPEPTIDE TRANSPORT ATP-BINDING PROTEIN DDPF-RELATED"/>
    <property type="match status" value="1"/>
</dbReference>
<keyword evidence="2" id="KW-0813">Transport</keyword>
<evidence type="ECO:0000259" key="5">
    <source>
        <dbReference type="PROSITE" id="PS50893"/>
    </source>
</evidence>
<accession>A0ABX3Z0W2</accession>
<dbReference type="SMART" id="SM00382">
    <property type="entry name" value="AAA"/>
    <property type="match status" value="1"/>
</dbReference>
<comment type="similarity">
    <text evidence="1">Belongs to the ABC transporter superfamily.</text>
</comment>
<sequence>MVPIPSRDSKGASSVIQLKNVSLGDTAQWRLRHINLTIKDGEKIGIIGESGSGKTSLGDLLIGIQRPTEGVIHHDLQIRLPIFQQASLAFNAKRTLGDSLEETHILAPTRQSSVHERCMHYIQQFGLPSDIVRRYPYEVSGGQLQRLNMIRTMIVEPDLIVCDEITANVDVLVEQDMIKHLNKYHNDTGKTLVIISHDLAFLSQCVERFVVLEDGYCVDDFHIDDMFYASRSMTTKRFIEVYDPPPIK</sequence>
<comment type="caution">
    <text evidence="6">The sequence shown here is derived from an EMBL/GenBank/DDBJ whole genome shotgun (WGS) entry which is preliminary data.</text>
</comment>
<dbReference type="InterPro" id="IPR050319">
    <property type="entry name" value="ABC_transp_ATP-bind"/>
</dbReference>
<keyword evidence="4" id="KW-0067">ATP-binding</keyword>